<protein>
    <recommendedName>
        <fullName evidence="1">Tet-like 2OG-Fe(II) oxygenase domain-containing protein</fullName>
    </recommendedName>
</protein>
<dbReference type="OrthoDB" id="3132747at2759"/>
<sequence length="85" mass="9500">MKGIGFCPGSDAGKSAGVCARKAGLSPLQIELDNMQWTKIQKYDKFIYSRISHFSKLATQENQSLMEEAKLPNFSQLELTFSNPK</sequence>
<comment type="caution">
    <text evidence="2">The sequence shown here is derived from an EMBL/GenBank/DDBJ whole genome shotgun (WGS) entry which is preliminary data.</text>
</comment>
<name>A0A9Q3IVL4_9BASI</name>
<evidence type="ECO:0000313" key="3">
    <source>
        <dbReference type="Proteomes" id="UP000765509"/>
    </source>
</evidence>
<proteinExistence type="predicted"/>
<dbReference type="Pfam" id="PF20515">
    <property type="entry name" value="2OG-FeII_Oxy_6"/>
    <property type="match status" value="1"/>
</dbReference>
<dbReference type="InterPro" id="IPR046798">
    <property type="entry name" value="2OG-FeII_Oxy_6"/>
</dbReference>
<evidence type="ECO:0000313" key="2">
    <source>
        <dbReference type="EMBL" id="MBW0550757.1"/>
    </source>
</evidence>
<feature type="domain" description="Tet-like 2OG-Fe(II) oxygenase" evidence="1">
    <location>
        <begin position="1"/>
        <end position="78"/>
    </location>
</feature>
<keyword evidence="3" id="KW-1185">Reference proteome</keyword>
<dbReference type="EMBL" id="AVOT02056421">
    <property type="protein sequence ID" value="MBW0550757.1"/>
    <property type="molecule type" value="Genomic_DNA"/>
</dbReference>
<dbReference type="Proteomes" id="UP000765509">
    <property type="component" value="Unassembled WGS sequence"/>
</dbReference>
<gene>
    <name evidence="2" type="ORF">O181_090472</name>
</gene>
<reference evidence="2" key="1">
    <citation type="submission" date="2021-03" db="EMBL/GenBank/DDBJ databases">
        <title>Draft genome sequence of rust myrtle Austropuccinia psidii MF-1, a brazilian biotype.</title>
        <authorList>
            <person name="Quecine M.C."/>
            <person name="Pachon D.M.R."/>
            <person name="Bonatelli M.L."/>
            <person name="Correr F.H."/>
            <person name="Franceschini L.M."/>
            <person name="Leite T.F."/>
            <person name="Margarido G.R.A."/>
            <person name="Almeida C.A."/>
            <person name="Ferrarezi J.A."/>
            <person name="Labate C.A."/>
        </authorList>
    </citation>
    <scope>NUCLEOTIDE SEQUENCE</scope>
    <source>
        <strain evidence="2">MF-1</strain>
    </source>
</reference>
<accession>A0A9Q3IVL4</accession>
<evidence type="ECO:0000259" key="1">
    <source>
        <dbReference type="Pfam" id="PF20515"/>
    </source>
</evidence>
<organism evidence="2 3">
    <name type="scientific">Austropuccinia psidii MF-1</name>
    <dbReference type="NCBI Taxonomy" id="1389203"/>
    <lineage>
        <taxon>Eukaryota</taxon>
        <taxon>Fungi</taxon>
        <taxon>Dikarya</taxon>
        <taxon>Basidiomycota</taxon>
        <taxon>Pucciniomycotina</taxon>
        <taxon>Pucciniomycetes</taxon>
        <taxon>Pucciniales</taxon>
        <taxon>Sphaerophragmiaceae</taxon>
        <taxon>Austropuccinia</taxon>
    </lineage>
</organism>
<dbReference type="AlphaFoldDB" id="A0A9Q3IVL4"/>